<dbReference type="Gene3D" id="3.40.30.10">
    <property type="entry name" value="Glutaredoxin"/>
    <property type="match status" value="1"/>
</dbReference>
<dbReference type="OrthoDB" id="411356at2"/>
<gene>
    <name evidence="2" type="ORF">SAMN04488506_0441</name>
</gene>
<name>A0A1I5VA58_9LACT</name>
<dbReference type="AlphaFoldDB" id="A0A1I5VA58"/>
<evidence type="ECO:0000313" key="3">
    <source>
        <dbReference type="Proteomes" id="UP000199136"/>
    </source>
</evidence>
<evidence type="ECO:0000259" key="1">
    <source>
        <dbReference type="Pfam" id="PF00085"/>
    </source>
</evidence>
<dbReference type="InterPro" id="IPR013766">
    <property type="entry name" value="Thioredoxin_domain"/>
</dbReference>
<dbReference type="STRING" id="82801.SAMN04488506_0441"/>
<dbReference type="RefSeq" id="WP_092479503.1">
    <property type="nucleotide sequence ID" value="NZ_FOXW01000001.1"/>
</dbReference>
<accession>A0A1I5VA58</accession>
<protein>
    <submittedName>
        <fullName evidence="2">Thioredoxin</fullName>
    </submittedName>
</protein>
<keyword evidence="3" id="KW-1185">Reference proteome</keyword>
<feature type="domain" description="Thioredoxin" evidence="1">
    <location>
        <begin position="15"/>
        <end position="87"/>
    </location>
</feature>
<sequence length="109" mass="12609">MTAFKQATSIEEVRRFIEENQLAFVYISREDCSVCHAVRPQVQDILKDYPRIQSIQADADHIPEVAGDFTVFSVPALLLFADGKELIREARFVNMENLNRQFSRVVENY</sequence>
<dbReference type="Pfam" id="PF00085">
    <property type="entry name" value="Thioredoxin"/>
    <property type="match status" value="1"/>
</dbReference>
<dbReference type="CDD" id="cd02947">
    <property type="entry name" value="TRX_family"/>
    <property type="match status" value="1"/>
</dbReference>
<organism evidence="2 3">
    <name type="scientific">Desemzia incerta</name>
    <dbReference type="NCBI Taxonomy" id="82801"/>
    <lineage>
        <taxon>Bacteria</taxon>
        <taxon>Bacillati</taxon>
        <taxon>Bacillota</taxon>
        <taxon>Bacilli</taxon>
        <taxon>Lactobacillales</taxon>
        <taxon>Carnobacteriaceae</taxon>
        <taxon>Desemzia</taxon>
    </lineage>
</organism>
<evidence type="ECO:0000313" key="2">
    <source>
        <dbReference type="EMBL" id="SFQ04408.1"/>
    </source>
</evidence>
<dbReference type="EMBL" id="FOXW01000001">
    <property type="protein sequence ID" value="SFQ04408.1"/>
    <property type="molecule type" value="Genomic_DNA"/>
</dbReference>
<dbReference type="SUPFAM" id="SSF52833">
    <property type="entry name" value="Thioredoxin-like"/>
    <property type="match status" value="1"/>
</dbReference>
<dbReference type="InterPro" id="IPR036249">
    <property type="entry name" value="Thioredoxin-like_sf"/>
</dbReference>
<proteinExistence type="predicted"/>
<dbReference type="Proteomes" id="UP000199136">
    <property type="component" value="Unassembled WGS sequence"/>
</dbReference>
<reference evidence="2 3" key="1">
    <citation type="submission" date="2016-10" db="EMBL/GenBank/DDBJ databases">
        <authorList>
            <person name="de Groot N.N."/>
        </authorList>
    </citation>
    <scope>NUCLEOTIDE SEQUENCE [LARGE SCALE GENOMIC DNA]</scope>
    <source>
        <strain evidence="2 3">DSM 20581</strain>
    </source>
</reference>